<dbReference type="OrthoDB" id="9155807at2"/>
<evidence type="ECO:0008006" key="4">
    <source>
        <dbReference type="Google" id="ProtNLM"/>
    </source>
</evidence>
<dbReference type="EMBL" id="PSNX01000007">
    <property type="protein sequence ID" value="PPE66467.1"/>
    <property type="molecule type" value="Genomic_DNA"/>
</dbReference>
<organism evidence="2 3">
    <name type="scientific">Caldimonas caldifontis</name>
    <dbReference type="NCBI Taxonomy" id="1452508"/>
    <lineage>
        <taxon>Bacteria</taxon>
        <taxon>Pseudomonadati</taxon>
        <taxon>Pseudomonadota</taxon>
        <taxon>Betaproteobacteria</taxon>
        <taxon>Burkholderiales</taxon>
        <taxon>Sphaerotilaceae</taxon>
        <taxon>Caldimonas</taxon>
    </lineage>
</organism>
<evidence type="ECO:0000313" key="3">
    <source>
        <dbReference type="Proteomes" id="UP000238605"/>
    </source>
</evidence>
<protein>
    <recommendedName>
        <fullName evidence="4">DUF2964 domain-containing protein</fullName>
    </recommendedName>
</protein>
<keyword evidence="1" id="KW-1133">Transmembrane helix</keyword>
<dbReference type="Proteomes" id="UP000238605">
    <property type="component" value="Unassembled WGS sequence"/>
</dbReference>
<keyword evidence="1" id="KW-0812">Transmembrane</keyword>
<comment type="caution">
    <text evidence="2">The sequence shown here is derived from an EMBL/GenBank/DDBJ whole genome shotgun (WGS) entry which is preliminary data.</text>
</comment>
<feature type="transmembrane region" description="Helical" evidence="1">
    <location>
        <begin position="34"/>
        <end position="55"/>
    </location>
</feature>
<accession>A0A2S5SV69</accession>
<proteinExistence type="predicted"/>
<evidence type="ECO:0000313" key="2">
    <source>
        <dbReference type="EMBL" id="PPE66467.1"/>
    </source>
</evidence>
<evidence type="ECO:0000256" key="1">
    <source>
        <dbReference type="SAM" id="Phobius"/>
    </source>
</evidence>
<sequence>MRAARVEAASWVLIYAGLLAAVLGWFVRGQSAPMGLGFMLGGAVCTMIGVALIAVRARMKDPTQEQDR</sequence>
<keyword evidence="3" id="KW-1185">Reference proteome</keyword>
<keyword evidence="1" id="KW-0472">Membrane</keyword>
<reference evidence="2 3" key="1">
    <citation type="submission" date="2018-02" db="EMBL/GenBank/DDBJ databases">
        <title>Reclassifiation of [Polyangium] brachysporum DSM 7029 as Guopingzhaonella breviflexa gen. nov., sp. nov., a member of the family Comamonadaceae.</title>
        <authorList>
            <person name="Tang B."/>
        </authorList>
    </citation>
    <scope>NUCLEOTIDE SEQUENCE [LARGE SCALE GENOMIC DNA]</scope>
    <source>
        <strain evidence="2 3">BCRC 80649</strain>
    </source>
</reference>
<dbReference type="RefSeq" id="WP_104302412.1">
    <property type="nucleotide sequence ID" value="NZ_PSNX01000007.1"/>
</dbReference>
<name>A0A2S5SV69_9BURK</name>
<feature type="transmembrane region" description="Helical" evidence="1">
    <location>
        <begin position="12"/>
        <end position="28"/>
    </location>
</feature>
<gene>
    <name evidence="2" type="ORF">C1704_09150</name>
</gene>
<dbReference type="AlphaFoldDB" id="A0A2S5SV69"/>